<reference evidence="2 3" key="1">
    <citation type="submission" date="2020-09" db="EMBL/GenBank/DDBJ databases">
        <title>De no assembly of potato wild relative species, Solanum commersonii.</title>
        <authorList>
            <person name="Cho K."/>
        </authorList>
    </citation>
    <scope>NUCLEOTIDE SEQUENCE [LARGE SCALE GENOMIC DNA]</scope>
    <source>
        <strain evidence="2">LZ3.2</strain>
        <tissue evidence="2">Leaf</tissue>
    </source>
</reference>
<keyword evidence="3" id="KW-1185">Reference proteome</keyword>
<dbReference type="EMBL" id="JACXVP010000004">
    <property type="protein sequence ID" value="KAG5610284.1"/>
    <property type="molecule type" value="Genomic_DNA"/>
</dbReference>
<feature type="compositionally biased region" description="Polar residues" evidence="1">
    <location>
        <begin position="1"/>
        <end position="20"/>
    </location>
</feature>
<proteinExistence type="predicted"/>
<accession>A0A9J5ZFH2</accession>
<evidence type="ECO:0000313" key="3">
    <source>
        <dbReference type="Proteomes" id="UP000824120"/>
    </source>
</evidence>
<dbReference type="Proteomes" id="UP000824120">
    <property type="component" value="Chromosome 4"/>
</dbReference>
<organism evidence="2 3">
    <name type="scientific">Solanum commersonii</name>
    <name type="common">Commerson's wild potato</name>
    <name type="synonym">Commerson's nightshade</name>
    <dbReference type="NCBI Taxonomy" id="4109"/>
    <lineage>
        <taxon>Eukaryota</taxon>
        <taxon>Viridiplantae</taxon>
        <taxon>Streptophyta</taxon>
        <taxon>Embryophyta</taxon>
        <taxon>Tracheophyta</taxon>
        <taxon>Spermatophyta</taxon>
        <taxon>Magnoliopsida</taxon>
        <taxon>eudicotyledons</taxon>
        <taxon>Gunneridae</taxon>
        <taxon>Pentapetalae</taxon>
        <taxon>asterids</taxon>
        <taxon>lamiids</taxon>
        <taxon>Solanales</taxon>
        <taxon>Solanaceae</taxon>
        <taxon>Solanoideae</taxon>
        <taxon>Solaneae</taxon>
        <taxon>Solanum</taxon>
    </lineage>
</organism>
<evidence type="ECO:0000313" key="2">
    <source>
        <dbReference type="EMBL" id="KAG5610284.1"/>
    </source>
</evidence>
<evidence type="ECO:0000256" key="1">
    <source>
        <dbReference type="SAM" id="MobiDB-lite"/>
    </source>
</evidence>
<feature type="region of interest" description="Disordered" evidence="1">
    <location>
        <begin position="1"/>
        <end position="26"/>
    </location>
</feature>
<dbReference type="AlphaFoldDB" id="A0A9J5ZFH2"/>
<sequence length="154" mass="18028">MSTHSLGHQSSGLSFATSLSGKPKTHGWFSKEEEWRRSISNLGKMKSFSLQFGEVSRVHQKTRRLALLLSHRRLLLDFSILTFWTIGRVDCSFHRLFDPLPSWLRKMEQKKKYVLLANRQRCLAMLRLQLLRSFQPFCFFLRLSVHASTKTSNN</sequence>
<protein>
    <submittedName>
        <fullName evidence="2">Uncharacterized protein</fullName>
    </submittedName>
</protein>
<comment type="caution">
    <text evidence="2">The sequence shown here is derived from an EMBL/GenBank/DDBJ whole genome shotgun (WGS) entry which is preliminary data.</text>
</comment>
<name>A0A9J5ZFH2_SOLCO</name>
<gene>
    <name evidence="2" type="ORF">H5410_021565</name>
</gene>